<name>A0A2G9HZH2_9LAMI</name>
<dbReference type="PANTHER" id="PTHR48475">
    <property type="entry name" value="RIBONUCLEASE H"/>
    <property type="match status" value="1"/>
</dbReference>
<dbReference type="InterPro" id="IPR041577">
    <property type="entry name" value="RT_RNaseH_2"/>
</dbReference>
<evidence type="ECO:0000259" key="1">
    <source>
        <dbReference type="Pfam" id="PF17919"/>
    </source>
</evidence>
<dbReference type="Proteomes" id="UP000231279">
    <property type="component" value="Unassembled WGS sequence"/>
</dbReference>
<reference evidence="4" key="1">
    <citation type="journal article" date="2018" name="Gigascience">
        <title>Genome assembly of the Pink Ipe (Handroanthus impetiginosus, Bignoniaceae), a highly valued, ecologically keystone Neotropical timber forest tree.</title>
        <authorList>
            <person name="Silva-Junior O.B."/>
            <person name="Grattapaglia D."/>
            <person name="Novaes E."/>
            <person name="Collevatti R.G."/>
        </authorList>
    </citation>
    <scope>NUCLEOTIDE SEQUENCE [LARGE SCALE GENOMIC DNA]</scope>
    <source>
        <strain evidence="4">cv. UFG-1</strain>
    </source>
</reference>
<dbReference type="Gene3D" id="1.10.340.70">
    <property type="match status" value="1"/>
</dbReference>
<proteinExistence type="predicted"/>
<keyword evidence="3" id="KW-0548">Nucleotidyltransferase</keyword>
<feature type="domain" description="Integrase zinc-binding" evidence="2">
    <location>
        <begin position="379"/>
        <end position="402"/>
    </location>
</feature>
<evidence type="ECO:0000313" key="3">
    <source>
        <dbReference type="EMBL" id="PIN22906.1"/>
    </source>
</evidence>
<dbReference type="CDD" id="cd01647">
    <property type="entry name" value="RT_LTR"/>
    <property type="match status" value="1"/>
</dbReference>
<dbReference type="SUPFAM" id="SSF56672">
    <property type="entry name" value="DNA/RNA polymerases"/>
    <property type="match status" value="1"/>
</dbReference>
<dbReference type="InterPro" id="IPR041588">
    <property type="entry name" value="Integrase_H2C2"/>
</dbReference>
<protein>
    <submittedName>
        <fullName evidence="3">DNA-directed DNA polymerase</fullName>
        <ecNumber evidence="3">2.7.7.7</ecNumber>
    </submittedName>
</protein>
<dbReference type="Gene3D" id="3.10.10.10">
    <property type="entry name" value="HIV Type 1 Reverse Transcriptase, subunit A, domain 1"/>
    <property type="match status" value="1"/>
</dbReference>
<dbReference type="EMBL" id="NKXS01000668">
    <property type="protein sequence ID" value="PIN22906.1"/>
    <property type="molecule type" value="Genomic_DNA"/>
</dbReference>
<dbReference type="InterPro" id="IPR043502">
    <property type="entry name" value="DNA/RNA_pol_sf"/>
</dbReference>
<dbReference type="OrthoDB" id="101614at2759"/>
<dbReference type="InterPro" id="IPR043128">
    <property type="entry name" value="Rev_trsase/Diguanyl_cyclase"/>
</dbReference>
<feature type="domain" description="Reverse transcriptase/retrotransposon-derived protein RNase H-like" evidence="1">
    <location>
        <begin position="101"/>
        <end position="198"/>
    </location>
</feature>
<dbReference type="Pfam" id="PF17921">
    <property type="entry name" value="Integrase_H2C2"/>
    <property type="match status" value="1"/>
</dbReference>
<dbReference type="STRING" id="429701.A0A2G9HZH2"/>
<dbReference type="Pfam" id="PF17919">
    <property type="entry name" value="RT_RNaseH_2"/>
    <property type="match status" value="1"/>
</dbReference>
<keyword evidence="3" id="KW-0239">DNA-directed DNA polymerase</keyword>
<dbReference type="Gene3D" id="3.30.70.270">
    <property type="match status" value="1"/>
</dbReference>
<organism evidence="3 4">
    <name type="scientific">Handroanthus impetiginosus</name>
    <dbReference type="NCBI Taxonomy" id="429701"/>
    <lineage>
        <taxon>Eukaryota</taxon>
        <taxon>Viridiplantae</taxon>
        <taxon>Streptophyta</taxon>
        <taxon>Embryophyta</taxon>
        <taxon>Tracheophyta</taxon>
        <taxon>Spermatophyta</taxon>
        <taxon>Magnoliopsida</taxon>
        <taxon>eudicotyledons</taxon>
        <taxon>Gunneridae</taxon>
        <taxon>Pentapetalae</taxon>
        <taxon>asterids</taxon>
        <taxon>lamiids</taxon>
        <taxon>Lamiales</taxon>
        <taxon>Bignoniaceae</taxon>
        <taxon>Crescentiina</taxon>
        <taxon>Tabebuia alliance</taxon>
        <taxon>Handroanthus</taxon>
    </lineage>
</organism>
<comment type="caution">
    <text evidence="3">The sequence shown here is derived from an EMBL/GenBank/DDBJ whole genome shotgun (WGS) entry which is preliminary data.</text>
</comment>
<dbReference type="AlphaFoldDB" id="A0A2G9HZH2"/>
<keyword evidence="3" id="KW-0808">Transferase</keyword>
<keyword evidence="4" id="KW-1185">Reference proteome</keyword>
<accession>A0A2G9HZH2</accession>
<evidence type="ECO:0000259" key="2">
    <source>
        <dbReference type="Pfam" id="PF17921"/>
    </source>
</evidence>
<dbReference type="GO" id="GO:0003887">
    <property type="term" value="F:DNA-directed DNA polymerase activity"/>
    <property type="evidence" value="ECO:0007669"/>
    <property type="project" value="UniProtKB-KW"/>
</dbReference>
<sequence length="556" mass="64405">MVDATTRHEALSFMDGSSGYNQIRVSPQYEKCTAFRTPTSTFYYKVMPFELKNIGATYQWAVQNIFDDMLHIIVKCYADDLVVKTKRRKDHLEDLYAPFVWDKRCENAFESTKRYLSNPPVLGAPMLGKPLILYIVVQEKLVGALITQENEERKGLTLYYISRILIENELKYFLMEKICLALFYVIKKLKHYFETCPIRFFSQADSVKFVMLRPIIYIPQKAVKGQVLANFLTDYPIRATWELSDEFPDEDALFVEILPAWAMFFDGAARSNGARVEVIFVSPKKSTKMTLFVMLKKLENIILWHVPRKENKLANALANLAMTITFSEGETTNLHVCNRWILPSFAKFNHEDANAVLALVSDNKDWRTPLIDYLKERMGYYWPTMVRDCLEYAKRCETCQLHANFIHQPFEPLYLTPSCGNAYKLAATNYFSKWSEAVPLKEVEKETVMEFIRFGEAPWGYRATHQTTTQANPYLLVHGVEPVIPLESQIPSLRIAIREGLITEEAQQQLKCYQACMAKAFNEKVRPCSFQVGELILIVRRLIVITQRMGNKFTLK</sequence>
<dbReference type="PANTHER" id="PTHR48475:SF1">
    <property type="entry name" value="RNASE H TYPE-1 DOMAIN-CONTAINING PROTEIN"/>
    <property type="match status" value="1"/>
</dbReference>
<dbReference type="EC" id="2.7.7.7" evidence="3"/>
<gene>
    <name evidence="3" type="ORF">CDL12_04372</name>
</gene>
<evidence type="ECO:0000313" key="4">
    <source>
        <dbReference type="Proteomes" id="UP000231279"/>
    </source>
</evidence>